<evidence type="ECO:0000256" key="3">
    <source>
        <dbReference type="ARBA" id="ARBA00020268"/>
    </source>
</evidence>
<keyword evidence="4" id="KW-0813">Transport</keyword>
<name>A0A6L6G5J4_STRUB</name>
<accession>A0A6L6G5J4</accession>
<keyword evidence="7" id="KW-0812">Transmembrane</keyword>
<evidence type="ECO:0000256" key="10">
    <source>
        <dbReference type="ARBA" id="ARBA00023136"/>
    </source>
</evidence>
<comment type="caution">
    <text evidence="12">The sequence shown here is derived from an EMBL/GenBank/DDBJ whole genome shotgun (WGS) entry which is preliminary data.</text>
</comment>
<organism evidence="12 13">
    <name type="scientific">Streptococcus uberis</name>
    <dbReference type="NCBI Taxonomy" id="1349"/>
    <lineage>
        <taxon>Bacteria</taxon>
        <taxon>Bacillati</taxon>
        <taxon>Bacillota</taxon>
        <taxon>Bacilli</taxon>
        <taxon>Lactobacillales</taxon>
        <taxon>Streptococcaceae</taxon>
        <taxon>Streptococcus</taxon>
    </lineage>
</organism>
<sequence length="430" mass="46936">MKMTYRKSILQIALPAMAENVLQMLMGVIDNYFVAHISLAAVSGVAIANNIITLYQALFIAMGSAISSLLARSIGQGDEGRELKYMADAIMLTLLLSIFIGLLNLVFGRPILVALGARSQVLGNGYSYLLVVGGQMVALAMLTTLGAIVRVKGLAKIPMHVSLLTTILNALMSGLSIYVFDLGVLGVAWSTVLSRWIGIMILASFLPMGAIIRKMKVRLNLEMLSLALPAAGERIMMRLGDLFILMIVVHLGTRIVAGNAIGESISQFNYMPGMAVATATLIPIAQFLGSQKDDDIEPFVKEAFKLSTIIMVIFSLFIFLLSSTLIAYFTEDKIASNAARVVLFFSMISAPATSGTLVYTAVWQGLGNSKLPFYATTIGMWFVRILLGYFLAIQLRLGLEGVWLATAMDNSSRWFILKRQFDKREKFQAN</sequence>
<evidence type="ECO:0000256" key="8">
    <source>
        <dbReference type="ARBA" id="ARBA00022989"/>
    </source>
</evidence>
<keyword evidence="8" id="KW-1133">Transmembrane helix</keyword>
<dbReference type="InterPro" id="IPR002528">
    <property type="entry name" value="MATE_fam"/>
</dbReference>
<keyword evidence="10" id="KW-0472">Membrane</keyword>
<keyword evidence="6" id="KW-1003">Cell membrane</keyword>
<dbReference type="GO" id="GO:0005886">
    <property type="term" value="C:plasma membrane"/>
    <property type="evidence" value="ECO:0007669"/>
    <property type="project" value="UniProtKB-SubCell"/>
</dbReference>
<dbReference type="Proteomes" id="UP000483839">
    <property type="component" value="Unassembled WGS sequence"/>
</dbReference>
<evidence type="ECO:0000256" key="11">
    <source>
        <dbReference type="ARBA" id="ARBA00031636"/>
    </source>
</evidence>
<dbReference type="InterPro" id="IPR050222">
    <property type="entry name" value="MATE_MdtK"/>
</dbReference>
<evidence type="ECO:0000256" key="7">
    <source>
        <dbReference type="ARBA" id="ARBA00022692"/>
    </source>
</evidence>
<reference evidence="12 13" key="1">
    <citation type="submission" date="2019-11" db="EMBL/GenBank/DDBJ databases">
        <title>Streptococcus uberis isolated from clinical mastitis cases on a southeastern Queensland dairy.</title>
        <authorList>
            <person name="Workentine M.L."/>
            <person name="Price R."/>
            <person name="Olchowy T."/>
        </authorList>
    </citation>
    <scope>NUCLEOTIDE SEQUENCE [LARGE SCALE GENOMIC DNA]</scope>
    <source>
        <strain evidence="12 13">OLC4459-A17</strain>
    </source>
</reference>
<dbReference type="InterPro" id="IPR048279">
    <property type="entry name" value="MdtK-like"/>
</dbReference>
<evidence type="ECO:0000313" key="12">
    <source>
        <dbReference type="EMBL" id="MTD00724.1"/>
    </source>
</evidence>
<dbReference type="PIRSF" id="PIRSF006603">
    <property type="entry name" value="DinF"/>
    <property type="match status" value="1"/>
</dbReference>
<dbReference type="Pfam" id="PF01554">
    <property type="entry name" value="MatE"/>
    <property type="match status" value="2"/>
</dbReference>
<evidence type="ECO:0000256" key="6">
    <source>
        <dbReference type="ARBA" id="ARBA00022475"/>
    </source>
</evidence>
<evidence type="ECO:0000256" key="4">
    <source>
        <dbReference type="ARBA" id="ARBA00022448"/>
    </source>
</evidence>
<dbReference type="NCBIfam" id="TIGR00797">
    <property type="entry name" value="matE"/>
    <property type="match status" value="1"/>
</dbReference>
<dbReference type="GO" id="GO:0015297">
    <property type="term" value="F:antiporter activity"/>
    <property type="evidence" value="ECO:0007669"/>
    <property type="project" value="UniProtKB-KW"/>
</dbReference>
<dbReference type="GO" id="GO:0042910">
    <property type="term" value="F:xenobiotic transmembrane transporter activity"/>
    <property type="evidence" value="ECO:0007669"/>
    <property type="project" value="InterPro"/>
</dbReference>
<proteinExistence type="predicted"/>
<gene>
    <name evidence="12" type="ORF">GKS16_00250</name>
</gene>
<keyword evidence="9" id="KW-0406">Ion transport</keyword>
<dbReference type="EMBL" id="WLXI01000002">
    <property type="protein sequence ID" value="MTD00724.1"/>
    <property type="molecule type" value="Genomic_DNA"/>
</dbReference>
<comment type="function">
    <text evidence="1">Multidrug efflux pump.</text>
</comment>
<evidence type="ECO:0000256" key="5">
    <source>
        <dbReference type="ARBA" id="ARBA00022449"/>
    </source>
</evidence>
<protein>
    <recommendedName>
        <fullName evidence="3">Probable multidrug resistance protein NorM</fullName>
    </recommendedName>
    <alternativeName>
        <fullName evidence="11">Multidrug-efflux transporter</fullName>
    </alternativeName>
</protein>
<dbReference type="PANTHER" id="PTHR43298">
    <property type="entry name" value="MULTIDRUG RESISTANCE PROTEIN NORM-RELATED"/>
    <property type="match status" value="1"/>
</dbReference>
<keyword evidence="5" id="KW-0050">Antiport</keyword>
<dbReference type="GO" id="GO:0006811">
    <property type="term" value="P:monoatomic ion transport"/>
    <property type="evidence" value="ECO:0007669"/>
    <property type="project" value="UniProtKB-KW"/>
</dbReference>
<evidence type="ECO:0000256" key="9">
    <source>
        <dbReference type="ARBA" id="ARBA00023065"/>
    </source>
</evidence>
<evidence type="ECO:0000256" key="2">
    <source>
        <dbReference type="ARBA" id="ARBA00004651"/>
    </source>
</evidence>
<evidence type="ECO:0000256" key="1">
    <source>
        <dbReference type="ARBA" id="ARBA00003408"/>
    </source>
</evidence>
<evidence type="ECO:0000313" key="13">
    <source>
        <dbReference type="Proteomes" id="UP000483839"/>
    </source>
</evidence>
<dbReference type="AlphaFoldDB" id="A0A6L6G5J4"/>
<comment type="subcellular location">
    <subcellularLocation>
        <location evidence="2">Cell membrane</location>
        <topology evidence="2">Multi-pass membrane protein</topology>
    </subcellularLocation>
</comment>
<dbReference type="PANTHER" id="PTHR43298:SF4">
    <property type="entry name" value="DRUG_SODIUM ANTIPORTER"/>
    <property type="match status" value="1"/>
</dbReference>